<organism evidence="4">
    <name type="scientific">marine metagenome</name>
    <dbReference type="NCBI Taxonomy" id="408172"/>
    <lineage>
        <taxon>unclassified sequences</taxon>
        <taxon>metagenomes</taxon>
        <taxon>ecological metagenomes</taxon>
    </lineage>
</organism>
<proteinExistence type="inferred from homology"/>
<evidence type="ECO:0000256" key="2">
    <source>
        <dbReference type="ARBA" id="ARBA00007639"/>
    </source>
</evidence>
<name>A0A382KLK3_9ZZZZ</name>
<reference evidence="4" key="1">
    <citation type="submission" date="2018-05" db="EMBL/GenBank/DDBJ databases">
        <authorList>
            <person name="Lanie J.A."/>
            <person name="Ng W.-L."/>
            <person name="Kazmierczak K.M."/>
            <person name="Andrzejewski T.M."/>
            <person name="Davidsen T.M."/>
            <person name="Wayne K.J."/>
            <person name="Tettelin H."/>
            <person name="Glass J.I."/>
            <person name="Rusch D."/>
            <person name="Podicherti R."/>
            <person name="Tsui H.-C.T."/>
            <person name="Winkler M.E."/>
        </authorList>
    </citation>
    <scope>NUCLEOTIDE SEQUENCE</scope>
</reference>
<dbReference type="PANTHER" id="PTHR30036:SF7">
    <property type="entry name" value="ABC TRANSPORTER PERIPLASMIC-BINDING PROTEIN YPHF"/>
    <property type="match status" value="1"/>
</dbReference>
<dbReference type="InterPro" id="IPR050555">
    <property type="entry name" value="Bact_Solute-Bind_Prot2"/>
</dbReference>
<comment type="subcellular location">
    <subcellularLocation>
        <location evidence="1">Cell envelope</location>
    </subcellularLocation>
</comment>
<dbReference type="EMBL" id="UINC01081470">
    <property type="protein sequence ID" value="SVC25350.1"/>
    <property type="molecule type" value="Genomic_DNA"/>
</dbReference>
<dbReference type="GO" id="GO:0030246">
    <property type="term" value="F:carbohydrate binding"/>
    <property type="evidence" value="ECO:0007669"/>
    <property type="project" value="TreeGrafter"/>
</dbReference>
<accession>A0A382KLK3</accession>
<sequence length="416" mass="45841">LRKIGPNQNDIRVEFRRNGELVRKIEAIGTRIEKPADLATTTQTNPEPGTKFVQYTILDTLTDNFDSRKAESNVEDTLAKHPDVDAMVGLFAYNPPLILQVLKKADKLSKVKVVGFDEHDATLQAIKDGTLHGTVVHNPYQLGYKSIEVLNALKQGNNRVIPKAGIIDVPARAIRQNNVEQFQATLKEHLKGRVTRELHKDKPRFAFVSNGLAQFWRIASIGTDKAADEFGVNLGFHSPTKGVQHQNEILRELVAKGIDGIAVSPIDPAGQKALLQEIARKTILITQDSDAPDSNRRAFIGMDNYEAGRLCGKLVKEALPKGGKVMVFVGRLDLESAKKRQQGLIDELKATDKIAPSPKPGSLADNIRGKRIHFEGDAKKWIQFNRDGTLSGTNKGNIGEYVVDGLKVTITDDKGK</sequence>
<dbReference type="Pfam" id="PF13407">
    <property type="entry name" value="Peripla_BP_4"/>
    <property type="match status" value="2"/>
</dbReference>
<evidence type="ECO:0000313" key="4">
    <source>
        <dbReference type="EMBL" id="SVC25350.1"/>
    </source>
</evidence>
<feature type="domain" description="Periplasmic binding protein" evidence="3">
    <location>
        <begin position="212"/>
        <end position="351"/>
    </location>
</feature>
<dbReference type="InterPro" id="IPR028082">
    <property type="entry name" value="Peripla_BP_I"/>
</dbReference>
<dbReference type="SUPFAM" id="SSF53822">
    <property type="entry name" value="Periplasmic binding protein-like I"/>
    <property type="match status" value="2"/>
</dbReference>
<evidence type="ECO:0000259" key="3">
    <source>
        <dbReference type="Pfam" id="PF13407"/>
    </source>
</evidence>
<dbReference type="InterPro" id="IPR025997">
    <property type="entry name" value="SBP_2_dom"/>
</dbReference>
<dbReference type="AlphaFoldDB" id="A0A382KLK3"/>
<gene>
    <name evidence="4" type="ORF">METZ01_LOCUS278204</name>
</gene>
<dbReference type="Gene3D" id="3.40.50.2300">
    <property type="match status" value="4"/>
</dbReference>
<comment type="similarity">
    <text evidence="2">Belongs to the bacterial solute-binding protein 2 family.</text>
</comment>
<feature type="non-terminal residue" evidence="4">
    <location>
        <position position="416"/>
    </location>
</feature>
<evidence type="ECO:0000256" key="1">
    <source>
        <dbReference type="ARBA" id="ARBA00004196"/>
    </source>
</evidence>
<feature type="non-terminal residue" evidence="4">
    <location>
        <position position="1"/>
    </location>
</feature>
<feature type="domain" description="Periplasmic binding protein" evidence="3">
    <location>
        <begin position="55"/>
        <end position="157"/>
    </location>
</feature>
<dbReference type="PANTHER" id="PTHR30036">
    <property type="entry name" value="D-XYLOSE-BINDING PERIPLASMIC PROTEIN"/>
    <property type="match status" value="1"/>
</dbReference>
<dbReference type="GO" id="GO:0030288">
    <property type="term" value="C:outer membrane-bounded periplasmic space"/>
    <property type="evidence" value="ECO:0007669"/>
    <property type="project" value="TreeGrafter"/>
</dbReference>
<protein>
    <recommendedName>
        <fullName evidence="3">Periplasmic binding protein domain-containing protein</fullName>
    </recommendedName>
</protein>